<dbReference type="AlphaFoldDB" id="A0AAJ0X9L4"/>
<dbReference type="InterPro" id="IPR058748">
    <property type="entry name" value="PglY_5th"/>
</dbReference>
<reference evidence="4" key="1">
    <citation type="submission" date="2017-08" db="EMBL/GenBank/DDBJ databases">
        <authorList>
            <person name="Imhoff J.F."/>
            <person name="Rahn T."/>
            <person name="Kuenzel S."/>
            <person name="Neulinger S.C."/>
        </authorList>
    </citation>
    <scope>NUCLEOTIDE SEQUENCE</scope>
    <source>
        <strain evidence="4">DSM 11080</strain>
    </source>
</reference>
<comment type="caution">
    <text evidence="4">The sequence shown here is derived from an EMBL/GenBank/DDBJ whole genome shotgun (WGS) entry which is preliminary data.</text>
</comment>
<feature type="compositionally biased region" description="Pro residues" evidence="1">
    <location>
        <begin position="1219"/>
        <end position="1228"/>
    </location>
</feature>
<dbReference type="InterPro" id="IPR058747">
    <property type="entry name" value="PglY_C"/>
</dbReference>
<evidence type="ECO:0000313" key="5">
    <source>
        <dbReference type="Proteomes" id="UP001296776"/>
    </source>
</evidence>
<dbReference type="Pfam" id="PF26381">
    <property type="entry name" value="BREX_PglY_5th"/>
    <property type="match status" value="1"/>
</dbReference>
<gene>
    <name evidence="4" type="ORF">CKO40_10375</name>
</gene>
<dbReference type="Pfam" id="PF26382">
    <property type="entry name" value="BREX_PglY_6th"/>
    <property type="match status" value="1"/>
</dbReference>
<name>A0AAJ0X9L4_9GAMM</name>
<dbReference type="EMBL" id="NRSJ01000016">
    <property type="protein sequence ID" value="MBK1704931.1"/>
    <property type="molecule type" value="Genomic_DNA"/>
</dbReference>
<proteinExistence type="predicted"/>
<feature type="domain" description="ATPase PglY 5th" evidence="2">
    <location>
        <begin position="877"/>
        <end position="983"/>
    </location>
</feature>
<evidence type="ECO:0000259" key="2">
    <source>
        <dbReference type="Pfam" id="PF26381"/>
    </source>
</evidence>
<sequence length="1272" mass="138374">MTTLIKDLIPIPERVQRNDFVLNLAHGLEPEAVAQTLADYVVTPQLARCFEDALGFIRSAVAGGASGNQNRNKGAYVHGSFGSGKSHFMAVLDLLLQGHPDARAIPELAPAVAKHSEWMQRCNILLVPYHMIDAPSLEAGVLGGYARWIARRHPEAPAPGFYVANRLFTDAEALRGHMGDATFFAALNAARAEAGRAEAGRTDAADGAADAVSGWGDASGGWGDAAGDWGDAAGGWDAARFDAVVRGEASAEDRAALVSALVDSLFQSYADVAASRGAGFVDFDEGLRILTAHAKALGYDAVILFLDELILWLATRLSDQTFISREIQKIVKLVEAGIPRALPMVSLIARQRDLREFVGDQYSGMQQTILSDALQYWEGRFHSITLEDRNLPVIAERRLLAPVDAGAKARIDEAFAQTERMREEAFNLLLTSQGDRAMFRKLYPFSPALVQALVALSSALQRERTALKVMLMLLVAQREQLVLGQVIPVGDLYDVIASEAEPFSELMRAHFDNAKRLFERKLVPMLEGEHQVRFADLDALPADDARRIAFTNDLRLLKTLVLAALAPEVESFKQLTATKLAALNHGTIRSPVPGREAQTVLTKCRKWAGQVGEIKIADEVNPTIGLALSGVDTEGIIEQARINDNDGNRRRLMRELVFDAFGIRDDGQLFVEHAILWRGTRRRVEVLFQNVIEITDDSVFEARGEQWKLIIDFPFDAGGHTPSDDQARVREYEAAGGQSLTLCWLPYFLSEPMQKNLGKLVVLEQGLKSDDSFSRYSSHLSPQDRASARTLLENQRSQLRAQLRDTLIGAYGVAEPMPGSLANVGLLETQIMSLQPGFSPRPPRGTTMAQALEQLLAQALAFQYPDHPEFEDEVRTADLGKVFGELRRAFHAANGRIEVDTPLRPLMRRIAQPLGLGAMHERHFLFKPDWPQHLSRELAKAAGRGAAEHGDGISVARLRRAIDQPRPRGLPLPVQNLLIMVFAEYGQYAFTLHGGPVEQVTLKEVRDDLVLVKQALADPAAWQQALTHAGALFGLTLSPLLTATNQNRLQEEVRASAAASLPACRALVDDLTAQLGALGLPQAGNRLANARLAVQVLEGLQEQEGPALVEALAAIEPATSLQALAKGMASASRVSHALADNNWALLTKVWSGGDPKGERIKQAVTAALTADELVTELAPTLKWAQDEATALIAPAPSRSPMQPGPSDLHSSAGAVEPAETPPLRPPPGNKVVRQEAKSGLSAREAKRVLSELAPLLEEGVTVDLSYRIVGED</sequence>
<accession>A0AAJ0X9L4</accession>
<evidence type="ECO:0000313" key="4">
    <source>
        <dbReference type="EMBL" id="MBK1704931.1"/>
    </source>
</evidence>
<protein>
    <submittedName>
        <fullName evidence="4">Phage resistance protein</fullName>
    </submittedName>
</protein>
<dbReference type="RefSeq" id="WP_200346143.1">
    <property type="nucleotide sequence ID" value="NZ_NRSJ01000016.1"/>
</dbReference>
<feature type="region of interest" description="Disordered" evidence="1">
    <location>
        <begin position="1195"/>
        <end position="1243"/>
    </location>
</feature>
<dbReference type="Proteomes" id="UP001296776">
    <property type="component" value="Unassembled WGS sequence"/>
</dbReference>
<evidence type="ECO:0000259" key="3">
    <source>
        <dbReference type="Pfam" id="PF26382"/>
    </source>
</evidence>
<organism evidence="4 5">
    <name type="scientific">Halochromatium glycolicum</name>
    <dbReference type="NCBI Taxonomy" id="85075"/>
    <lineage>
        <taxon>Bacteria</taxon>
        <taxon>Pseudomonadati</taxon>
        <taxon>Pseudomonadota</taxon>
        <taxon>Gammaproteobacteria</taxon>
        <taxon>Chromatiales</taxon>
        <taxon>Chromatiaceae</taxon>
        <taxon>Halochromatium</taxon>
    </lineage>
</organism>
<evidence type="ECO:0000256" key="1">
    <source>
        <dbReference type="SAM" id="MobiDB-lite"/>
    </source>
</evidence>
<feature type="domain" description="ATPase PglY C-terminal" evidence="3">
    <location>
        <begin position="1027"/>
        <end position="1196"/>
    </location>
</feature>
<keyword evidence="5" id="KW-1185">Reference proteome</keyword>
<reference evidence="4" key="2">
    <citation type="journal article" date="2020" name="Microorganisms">
        <title>Osmotic Adaptation and Compatible Solute Biosynthesis of Phototrophic Bacteria as Revealed from Genome Analyses.</title>
        <authorList>
            <person name="Imhoff J.F."/>
            <person name="Rahn T."/>
            <person name="Kunzel S."/>
            <person name="Keller A."/>
            <person name="Neulinger S.C."/>
        </authorList>
    </citation>
    <scope>NUCLEOTIDE SEQUENCE</scope>
    <source>
        <strain evidence="4">DSM 11080</strain>
    </source>
</reference>